<feature type="region of interest" description="Disordered" evidence="1">
    <location>
        <begin position="174"/>
        <end position="194"/>
    </location>
</feature>
<dbReference type="Proteomes" id="UP000279259">
    <property type="component" value="Unassembled WGS sequence"/>
</dbReference>
<dbReference type="PANTHER" id="PTHR21539">
    <property type="entry name" value="SAGA-ASSOCIATED FACTOR 29"/>
    <property type="match status" value="1"/>
</dbReference>
<evidence type="ECO:0000313" key="3">
    <source>
        <dbReference type="EMBL" id="RSH90860.1"/>
    </source>
</evidence>
<feature type="compositionally biased region" description="Basic and acidic residues" evidence="1">
    <location>
        <begin position="46"/>
        <end position="56"/>
    </location>
</feature>
<feature type="compositionally biased region" description="Polar residues" evidence="1">
    <location>
        <begin position="58"/>
        <end position="79"/>
    </location>
</feature>
<gene>
    <name evidence="3" type="ORF">EHS25_010036</name>
</gene>
<protein>
    <recommendedName>
        <fullName evidence="2">SGF29 C-terminal domain-containing protein</fullName>
    </recommendedName>
</protein>
<dbReference type="PROSITE" id="PS51518">
    <property type="entry name" value="SGF29_C"/>
    <property type="match status" value="1"/>
</dbReference>
<reference evidence="3 4" key="1">
    <citation type="submission" date="2018-11" db="EMBL/GenBank/DDBJ databases">
        <title>Genome sequence of Saitozyma podzolica DSM 27192.</title>
        <authorList>
            <person name="Aliyu H."/>
            <person name="Gorte O."/>
            <person name="Ochsenreither K."/>
        </authorList>
    </citation>
    <scope>NUCLEOTIDE SEQUENCE [LARGE SCALE GENOMIC DNA]</scope>
    <source>
        <strain evidence="3 4">DSM 27192</strain>
    </source>
</reference>
<evidence type="ECO:0000313" key="4">
    <source>
        <dbReference type="Proteomes" id="UP000279259"/>
    </source>
</evidence>
<sequence>MRRGDSVPAESLPAIITSAATPTPSVPSVSTPLSSATTNLKRKRDRERDRDRDRRPSLSASPAPQPVTASTESAMTSIPSPMPLLPRGGTPMSREATGKARKEQYYDQLPLQPGRKVAFKVPNKGKDKAEDETGEEAWILATIRKCINQDKMRYEVQDADDANTSWNTTLRSIIPLPDPSAPPSSSANPSNLEDYPKGTQVLGLYPETTSFYRATVVAPPLPGTGHGLGVRFGSRLEQGAGSEKGHYLLLFVDDDDKMSVVHKDLVLLAPGTTYP</sequence>
<comment type="caution">
    <text evidence="3">The sequence shown here is derived from an EMBL/GenBank/DDBJ whole genome shotgun (WGS) entry which is preliminary data.</text>
</comment>
<feature type="region of interest" description="Disordered" evidence="1">
    <location>
        <begin position="1"/>
        <end position="101"/>
    </location>
</feature>
<evidence type="ECO:0000259" key="2">
    <source>
        <dbReference type="PROSITE" id="PS51518"/>
    </source>
</evidence>
<feature type="compositionally biased region" description="Low complexity" evidence="1">
    <location>
        <begin position="17"/>
        <end position="38"/>
    </location>
</feature>
<dbReference type="CDD" id="cd20393">
    <property type="entry name" value="Tudor_SGF29_rpt1"/>
    <property type="match status" value="1"/>
</dbReference>
<proteinExistence type="predicted"/>
<dbReference type="PANTHER" id="PTHR21539:SF0">
    <property type="entry name" value="SAGA-ASSOCIATED FACTOR 29"/>
    <property type="match status" value="1"/>
</dbReference>
<accession>A0A427YIG1</accession>
<dbReference type="Gene3D" id="2.30.30.140">
    <property type="match status" value="2"/>
</dbReference>
<organism evidence="3 4">
    <name type="scientific">Saitozyma podzolica</name>
    <dbReference type="NCBI Taxonomy" id="1890683"/>
    <lineage>
        <taxon>Eukaryota</taxon>
        <taxon>Fungi</taxon>
        <taxon>Dikarya</taxon>
        <taxon>Basidiomycota</taxon>
        <taxon>Agaricomycotina</taxon>
        <taxon>Tremellomycetes</taxon>
        <taxon>Tremellales</taxon>
        <taxon>Trimorphomycetaceae</taxon>
        <taxon>Saitozyma</taxon>
    </lineage>
</organism>
<dbReference type="InterPro" id="IPR047288">
    <property type="entry name" value="Tudor_SGF29_rpt1"/>
</dbReference>
<dbReference type="OrthoDB" id="10265994at2759"/>
<dbReference type="InterPro" id="IPR010750">
    <property type="entry name" value="SGF29_tudor-like_dom"/>
</dbReference>
<evidence type="ECO:0000256" key="1">
    <source>
        <dbReference type="SAM" id="MobiDB-lite"/>
    </source>
</evidence>
<dbReference type="GO" id="GO:0000124">
    <property type="term" value="C:SAGA complex"/>
    <property type="evidence" value="ECO:0007669"/>
    <property type="project" value="InterPro"/>
</dbReference>
<dbReference type="Pfam" id="PF07039">
    <property type="entry name" value="SGF29_Tudor"/>
    <property type="match status" value="1"/>
</dbReference>
<feature type="domain" description="SGF29 C-terminal" evidence="2">
    <location>
        <begin position="107"/>
        <end position="275"/>
    </location>
</feature>
<name>A0A427YIG1_9TREE</name>
<dbReference type="STRING" id="1890683.A0A427YIG1"/>
<dbReference type="InterPro" id="IPR037802">
    <property type="entry name" value="SGF29"/>
</dbReference>
<dbReference type="EMBL" id="RSCD01000009">
    <property type="protein sequence ID" value="RSH90860.1"/>
    <property type="molecule type" value="Genomic_DNA"/>
</dbReference>
<keyword evidence="4" id="KW-1185">Reference proteome</keyword>
<feature type="compositionally biased region" description="Low complexity" evidence="1">
    <location>
        <begin position="183"/>
        <end position="192"/>
    </location>
</feature>
<dbReference type="AlphaFoldDB" id="A0A427YIG1"/>